<accession>A0A0F9W7P1</accession>
<keyword evidence="1" id="KW-0472">Membrane</keyword>
<evidence type="ECO:0000256" key="1">
    <source>
        <dbReference type="SAM" id="Phobius"/>
    </source>
</evidence>
<proteinExistence type="predicted"/>
<keyword evidence="1" id="KW-1133">Transmembrane helix</keyword>
<dbReference type="AlphaFoldDB" id="A0A0F9W7P1"/>
<reference evidence="2" key="1">
    <citation type="journal article" date="2015" name="Nature">
        <title>Complex archaea that bridge the gap between prokaryotes and eukaryotes.</title>
        <authorList>
            <person name="Spang A."/>
            <person name="Saw J.H."/>
            <person name="Jorgensen S.L."/>
            <person name="Zaremba-Niedzwiedzka K."/>
            <person name="Martijn J."/>
            <person name="Lind A.E."/>
            <person name="van Eijk R."/>
            <person name="Schleper C."/>
            <person name="Guy L."/>
            <person name="Ettema T.J."/>
        </authorList>
    </citation>
    <scope>NUCLEOTIDE SEQUENCE</scope>
</reference>
<feature type="transmembrane region" description="Helical" evidence="1">
    <location>
        <begin position="28"/>
        <end position="46"/>
    </location>
</feature>
<organism evidence="2">
    <name type="scientific">marine sediment metagenome</name>
    <dbReference type="NCBI Taxonomy" id="412755"/>
    <lineage>
        <taxon>unclassified sequences</taxon>
        <taxon>metagenomes</taxon>
        <taxon>ecological metagenomes</taxon>
    </lineage>
</organism>
<keyword evidence="1" id="KW-0812">Transmembrane</keyword>
<comment type="caution">
    <text evidence="2">The sequence shown here is derived from an EMBL/GenBank/DDBJ whole genome shotgun (WGS) entry which is preliminary data.</text>
</comment>
<evidence type="ECO:0008006" key="3">
    <source>
        <dbReference type="Google" id="ProtNLM"/>
    </source>
</evidence>
<sequence length="154" mass="17053">MPFLGAAIFLVWLVLLLRFPRVMLPVSGVVAGLGLLLGLVMGLLQWQQGQRLDQLAFDLSYQPQQCEFGKPLAVRISNQSSYAAEHIQWQLVASQPGQNTNLLDAGVAQEFTSAARLASGEQQLLCYSVPRLRSGYREAELEYRVDAVSAEFIK</sequence>
<evidence type="ECO:0000313" key="2">
    <source>
        <dbReference type="EMBL" id="KKO08273.1"/>
    </source>
</evidence>
<protein>
    <recommendedName>
        <fullName evidence="3">Multidrug transporter</fullName>
    </recommendedName>
</protein>
<name>A0A0F9W7P1_9ZZZZ</name>
<gene>
    <name evidence="2" type="ORF">LCGC14_0049710</name>
</gene>
<dbReference type="EMBL" id="LAZR01000010">
    <property type="protein sequence ID" value="KKO08273.1"/>
    <property type="molecule type" value="Genomic_DNA"/>
</dbReference>